<protein>
    <recommendedName>
        <fullName evidence="2">Probable acyltransferase</fullName>
        <ecNumber evidence="2">2.3.1.-</ecNumber>
    </recommendedName>
</protein>
<evidence type="ECO:0000313" key="4">
    <source>
        <dbReference type="EMBL" id="ADK85857.1"/>
    </source>
</evidence>
<dbReference type="Gene3D" id="1.10.1740.110">
    <property type="match status" value="1"/>
</dbReference>
<organism evidence="4 5">
    <name type="scientific">Desulfarculus baarsii (strain ATCC 33931 / DSM 2075 / LMG 7858 / VKM B-1802 / 2st14)</name>
    <dbReference type="NCBI Taxonomy" id="644282"/>
    <lineage>
        <taxon>Bacteria</taxon>
        <taxon>Pseudomonadati</taxon>
        <taxon>Thermodesulfobacteriota</taxon>
        <taxon>Desulfarculia</taxon>
        <taxon>Desulfarculales</taxon>
        <taxon>Desulfarculaceae</taxon>
        <taxon>Desulfarculus</taxon>
    </lineage>
</organism>
<feature type="active site" evidence="2">
    <location>
        <position position="321"/>
    </location>
</feature>
<dbReference type="SUPFAM" id="SSF53474">
    <property type="entry name" value="alpha/beta-Hydrolases"/>
    <property type="match status" value="1"/>
</dbReference>
<keyword evidence="5" id="KW-1185">Reference proteome</keyword>
<evidence type="ECO:0000259" key="3">
    <source>
        <dbReference type="Pfam" id="PF00561"/>
    </source>
</evidence>
<keyword evidence="2 4" id="KW-0012">Acyltransferase</keyword>
<comment type="subcellular location">
    <subcellularLocation>
        <location evidence="2">Cytoplasm</location>
    </subcellularLocation>
</comment>
<sequence length="382" mass="41360">MIPRQADRPWPLVPPRRADFDEPLELLCGARLGPYTLAYEEYGPAWAKAERAILICHGLTATAHAAGRHHPADPKPGWWDLAIGPGKAIDTDKYYVLCSNVLGGFGGSTGPGSIDPATGRPFGLRLPPLTVADMVAAQVRLADRLGVERFHCVIGGCMGGFQALEWLAAHPQRLESAIVIGSAARVSAHTLALWEVIREAIRRDPGFNGGDYYDGPAPASGMSLGSMFGMMIWMSKEVMERRFGLRTIDGGPPRISLEPQFAIQEFFQKIGQGGSGGVDPNSLIYLTKAMDFFDLSRGRDDLAQAFAGGRAKALLVSYRSDWRYPPAASEQLRQAMAQAGLEASHVELQSDFGHGAFIYDAHGVGRVMADFLAELARRGPQT</sequence>
<comment type="caution">
    <text evidence="2">Lacks conserved residue(s) required for the propagation of feature annotation.</text>
</comment>
<dbReference type="OrthoDB" id="9800754at2"/>
<dbReference type="Gene3D" id="3.40.50.1820">
    <property type="entry name" value="alpha/beta hydrolase"/>
    <property type="match status" value="1"/>
</dbReference>
<dbReference type="PANTHER" id="PTHR32268">
    <property type="entry name" value="HOMOSERINE O-ACETYLTRANSFERASE"/>
    <property type="match status" value="1"/>
</dbReference>
<dbReference type="GO" id="GO:0009092">
    <property type="term" value="P:homoserine metabolic process"/>
    <property type="evidence" value="ECO:0007669"/>
    <property type="project" value="TreeGrafter"/>
</dbReference>
<dbReference type="NCBIfam" id="TIGR01392">
    <property type="entry name" value="homoserO_Ac_trn"/>
    <property type="match status" value="1"/>
</dbReference>
<feature type="domain" description="AB hydrolase-1" evidence="3">
    <location>
        <begin position="52"/>
        <end position="360"/>
    </location>
</feature>
<dbReference type="HOGENOM" id="CLU_028760_1_2_7"/>
<comment type="subunit">
    <text evidence="2">Homodimer.</text>
</comment>
<dbReference type="NCBIfam" id="NF001209">
    <property type="entry name" value="PRK00175.1"/>
    <property type="match status" value="1"/>
</dbReference>
<comment type="similarity">
    <text evidence="2">Belongs to the AB hydrolase superfamily. MetX family.</text>
</comment>
<evidence type="ECO:0000256" key="1">
    <source>
        <dbReference type="ARBA" id="ARBA00022679"/>
    </source>
</evidence>
<dbReference type="PANTHER" id="PTHR32268:SF11">
    <property type="entry name" value="HOMOSERINE O-ACETYLTRANSFERASE"/>
    <property type="match status" value="1"/>
</dbReference>
<dbReference type="STRING" id="644282.Deba_2497"/>
<dbReference type="EC" id="2.3.1.-" evidence="2"/>
<dbReference type="AlphaFoldDB" id="E1QJW4"/>
<dbReference type="GO" id="GO:0004414">
    <property type="term" value="F:homoserine O-acetyltransferase activity"/>
    <property type="evidence" value="ECO:0007669"/>
    <property type="project" value="TreeGrafter"/>
</dbReference>
<evidence type="ECO:0000313" key="5">
    <source>
        <dbReference type="Proteomes" id="UP000009047"/>
    </source>
</evidence>
<keyword evidence="2" id="KW-0963">Cytoplasm</keyword>
<reference evidence="4 5" key="1">
    <citation type="journal article" date="2010" name="Stand. Genomic Sci.">
        <title>Complete genome sequence of Desulfarculus baarsii type strain (2st14).</title>
        <authorList>
            <person name="Sun H."/>
            <person name="Spring S."/>
            <person name="Lapidus A."/>
            <person name="Davenport K."/>
            <person name="Del Rio T.G."/>
            <person name="Tice H."/>
            <person name="Nolan M."/>
            <person name="Copeland A."/>
            <person name="Cheng J.F."/>
            <person name="Lucas S."/>
            <person name="Tapia R."/>
            <person name="Goodwin L."/>
            <person name="Pitluck S."/>
            <person name="Ivanova N."/>
            <person name="Pagani I."/>
            <person name="Mavromatis K."/>
            <person name="Ovchinnikova G."/>
            <person name="Pati A."/>
            <person name="Chen A."/>
            <person name="Palaniappan K."/>
            <person name="Hauser L."/>
            <person name="Chang Y.J."/>
            <person name="Jeffries C.D."/>
            <person name="Detter J.C."/>
            <person name="Han C."/>
            <person name="Rohde M."/>
            <person name="Brambilla E."/>
            <person name="Goker M."/>
            <person name="Woyke T."/>
            <person name="Bristow J."/>
            <person name="Eisen J.A."/>
            <person name="Markowitz V."/>
            <person name="Hugenholtz P."/>
            <person name="Kyrpides N.C."/>
            <person name="Klenk H.P."/>
            <person name="Land M."/>
        </authorList>
    </citation>
    <scope>NUCLEOTIDE SEQUENCE [LARGE SCALE GENOMIC DNA]</scope>
    <source>
        <strain evidence="5">ATCC 33931 / DSM 2075 / LMG 7858 / VKM B-1802 / 2st14</strain>
    </source>
</reference>
<keyword evidence="2" id="KW-0028">Amino-acid biosynthesis</keyword>
<proteinExistence type="inferred from homology"/>
<dbReference type="InterPro" id="IPR008220">
    <property type="entry name" value="HAT_MetX-like"/>
</dbReference>
<dbReference type="InterPro" id="IPR000073">
    <property type="entry name" value="AB_hydrolase_1"/>
</dbReference>
<dbReference type="GO" id="GO:0005737">
    <property type="term" value="C:cytoplasm"/>
    <property type="evidence" value="ECO:0007669"/>
    <property type="project" value="UniProtKB-SubCell"/>
</dbReference>
<keyword evidence="1 2" id="KW-0808">Transferase</keyword>
<dbReference type="InterPro" id="IPR029058">
    <property type="entry name" value="AB_hydrolase_fold"/>
</dbReference>
<accession>E1QJW4</accession>
<dbReference type="Pfam" id="PF00561">
    <property type="entry name" value="Abhydrolase_1"/>
    <property type="match status" value="1"/>
</dbReference>
<gene>
    <name evidence="4" type="ordered locus">Deba_2497</name>
</gene>
<dbReference type="eggNOG" id="COG2021">
    <property type="taxonomic scope" value="Bacteria"/>
</dbReference>
<dbReference type="GO" id="GO:0009086">
    <property type="term" value="P:methionine biosynthetic process"/>
    <property type="evidence" value="ECO:0007669"/>
    <property type="project" value="TreeGrafter"/>
</dbReference>
<evidence type="ECO:0000256" key="2">
    <source>
        <dbReference type="HAMAP-Rule" id="MF_00296"/>
    </source>
</evidence>
<dbReference type="EMBL" id="CP002085">
    <property type="protein sequence ID" value="ADK85857.1"/>
    <property type="molecule type" value="Genomic_DNA"/>
</dbReference>
<dbReference type="Proteomes" id="UP000009047">
    <property type="component" value="Chromosome"/>
</dbReference>
<name>E1QJW4_DESB2</name>
<dbReference type="RefSeq" id="WP_013259296.1">
    <property type="nucleotide sequence ID" value="NC_014365.1"/>
</dbReference>
<dbReference type="PIRSF" id="PIRSF000443">
    <property type="entry name" value="Homoser_Ac_trans"/>
    <property type="match status" value="1"/>
</dbReference>
<dbReference type="KEGG" id="dbr:Deba_2497"/>
<dbReference type="HAMAP" id="MF_00296">
    <property type="entry name" value="MetX_acyltransf"/>
    <property type="match status" value="1"/>
</dbReference>
<feature type="site" description="Important for acyl-CoA specificity" evidence="2">
    <location>
        <position position="323"/>
    </location>
</feature>